<dbReference type="OrthoDB" id="1495217at2"/>
<evidence type="ECO:0008006" key="4">
    <source>
        <dbReference type="Google" id="ProtNLM"/>
    </source>
</evidence>
<proteinExistence type="predicted"/>
<accession>A0A271IYW5</accession>
<dbReference type="Proteomes" id="UP000216339">
    <property type="component" value="Unassembled WGS sequence"/>
</dbReference>
<gene>
    <name evidence="2" type="ORF">BSZ37_04230</name>
</gene>
<dbReference type="AlphaFoldDB" id="A0A271IYW5"/>
<dbReference type="EMBL" id="MQWD01000001">
    <property type="protein sequence ID" value="PAP75699.1"/>
    <property type="molecule type" value="Genomic_DNA"/>
</dbReference>
<keyword evidence="1" id="KW-0732">Signal</keyword>
<dbReference type="PROSITE" id="PS51257">
    <property type="entry name" value="PROKAR_LIPOPROTEIN"/>
    <property type="match status" value="1"/>
</dbReference>
<comment type="caution">
    <text evidence="2">The sequence shown here is derived from an EMBL/GenBank/DDBJ whole genome shotgun (WGS) entry which is preliminary data.</text>
</comment>
<evidence type="ECO:0000313" key="3">
    <source>
        <dbReference type="Proteomes" id="UP000216339"/>
    </source>
</evidence>
<organism evidence="2 3">
    <name type="scientific">Rubrivirga marina</name>
    <dbReference type="NCBI Taxonomy" id="1196024"/>
    <lineage>
        <taxon>Bacteria</taxon>
        <taxon>Pseudomonadati</taxon>
        <taxon>Rhodothermota</taxon>
        <taxon>Rhodothermia</taxon>
        <taxon>Rhodothermales</taxon>
        <taxon>Rubricoccaceae</taxon>
        <taxon>Rubrivirga</taxon>
    </lineage>
</organism>
<evidence type="ECO:0000313" key="2">
    <source>
        <dbReference type="EMBL" id="PAP75699.1"/>
    </source>
</evidence>
<dbReference type="RefSeq" id="WP_095509342.1">
    <property type="nucleotide sequence ID" value="NZ_MQWD01000001.1"/>
</dbReference>
<evidence type="ECO:0000256" key="1">
    <source>
        <dbReference type="SAM" id="SignalP"/>
    </source>
</evidence>
<feature type="chain" id="PRO_5012312183" description="Lipocalin-like domain-containing protein" evidence="1">
    <location>
        <begin position="22"/>
        <end position="133"/>
    </location>
</feature>
<reference evidence="2 3" key="1">
    <citation type="submission" date="2016-11" db="EMBL/GenBank/DDBJ databases">
        <title>Study of marine rhodopsin-containing bacteria.</title>
        <authorList>
            <person name="Yoshizawa S."/>
            <person name="Kumagai Y."/>
            <person name="Kogure K."/>
        </authorList>
    </citation>
    <scope>NUCLEOTIDE SEQUENCE [LARGE SCALE GENOMIC DNA]</scope>
    <source>
        <strain evidence="2 3">SAORIC-28</strain>
    </source>
</reference>
<name>A0A271IYW5_9BACT</name>
<protein>
    <recommendedName>
        <fullName evidence="4">Lipocalin-like domain-containing protein</fullName>
    </recommendedName>
</protein>
<sequence>MLRPFALLALAALAASGCVTTASVPDQSALVGRWDMESIVDDGTDVSAEANPAGDRYIDLRADGTFVSGGQPYGRNTGRWVYNPRTRRLGLDSDLGPDDDSVWSVTIRGDVMRWRGEGSDYARRFTITSRRAD</sequence>
<feature type="signal peptide" evidence="1">
    <location>
        <begin position="1"/>
        <end position="21"/>
    </location>
</feature>
<keyword evidence="3" id="KW-1185">Reference proteome</keyword>